<feature type="domain" description="Cytochrome C biogenesis protein transmembrane" evidence="7">
    <location>
        <begin position="7"/>
        <end position="203"/>
    </location>
</feature>
<dbReference type="GO" id="GO:0016020">
    <property type="term" value="C:membrane"/>
    <property type="evidence" value="ECO:0007669"/>
    <property type="project" value="UniProtKB-SubCell"/>
</dbReference>
<feature type="transmembrane region" description="Helical" evidence="6">
    <location>
        <begin position="54"/>
        <end position="83"/>
    </location>
</feature>
<organism evidence="8 9">
    <name type="scientific">Paenibacillus validus</name>
    <dbReference type="NCBI Taxonomy" id="44253"/>
    <lineage>
        <taxon>Bacteria</taxon>
        <taxon>Bacillati</taxon>
        <taxon>Bacillota</taxon>
        <taxon>Bacilli</taxon>
        <taxon>Bacillales</taxon>
        <taxon>Paenibacillaceae</taxon>
        <taxon>Paenibacillus</taxon>
    </lineage>
</organism>
<dbReference type="PANTHER" id="PTHR31272:SF4">
    <property type="entry name" value="CYTOCHROME C-TYPE BIOGENESIS PROTEIN HI_1454-RELATED"/>
    <property type="match status" value="1"/>
</dbReference>
<feature type="transmembrane region" description="Helical" evidence="6">
    <location>
        <begin position="89"/>
        <end position="109"/>
    </location>
</feature>
<feature type="transmembrane region" description="Helical" evidence="6">
    <location>
        <begin position="129"/>
        <end position="154"/>
    </location>
</feature>
<evidence type="ECO:0000256" key="1">
    <source>
        <dbReference type="ARBA" id="ARBA00004141"/>
    </source>
</evidence>
<evidence type="ECO:0000256" key="5">
    <source>
        <dbReference type="ARBA" id="ARBA00023136"/>
    </source>
</evidence>
<evidence type="ECO:0000256" key="3">
    <source>
        <dbReference type="ARBA" id="ARBA00022692"/>
    </source>
</evidence>
<dbReference type="GO" id="GO:0017004">
    <property type="term" value="P:cytochrome complex assembly"/>
    <property type="evidence" value="ECO:0007669"/>
    <property type="project" value="InterPro"/>
</dbReference>
<comment type="caution">
    <text evidence="8">The sequence shown here is derived from an EMBL/GenBank/DDBJ whole genome shotgun (WGS) entry which is preliminary data.</text>
</comment>
<feature type="transmembrane region" description="Helical" evidence="6">
    <location>
        <begin position="166"/>
        <end position="187"/>
    </location>
</feature>
<proteinExistence type="inferred from homology"/>
<dbReference type="EMBL" id="WNZX01000020">
    <property type="protein sequence ID" value="MUG73048.1"/>
    <property type="molecule type" value="Genomic_DNA"/>
</dbReference>
<gene>
    <name evidence="8" type="ORF">GNP93_20660</name>
</gene>
<evidence type="ECO:0000256" key="6">
    <source>
        <dbReference type="SAM" id="Phobius"/>
    </source>
</evidence>
<reference evidence="8 9" key="1">
    <citation type="submission" date="2019-11" db="EMBL/GenBank/DDBJ databases">
        <title>Draft genome sequences of five Paenibacillus species of dairy origin.</title>
        <authorList>
            <person name="Olajide A.M."/>
            <person name="Chen S."/>
            <person name="Lapointe G."/>
        </authorList>
    </citation>
    <scope>NUCLEOTIDE SEQUENCE [LARGE SCALE GENOMIC DNA]</scope>
    <source>
        <strain evidence="8 9">2CS3</strain>
    </source>
</reference>
<dbReference type="Pfam" id="PF02683">
    <property type="entry name" value="DsbD_TM"/>
    <property type="match status" value="1"/>
</dbReference>
<protein>
    <submittedName>
        <fullName evidence="8">Cytochrome c biogenesis protein CcdA</fullName>
    </submittedName>
</protein>
<evidence type="ECO:0000313" key="8">
    <source>
        <dbReference type="EMBL" id="MUG73048.1"/>
    </source>
</evidence>
<keyword evidence="9" id="KW-1185">Reference proteome</keyword>
<dbReference type="InterPro" id="IPR003834">
    <property type="entry name" value="Cyt_c_assmbl_TM_dom"/>
</dbReference>
<comment type="subcellular location">
    <subcellularLocation>
        <location evidence="1">Membrane</location>
        <topology evidence="1">Multi-pass membrane protein</topology>
    </subcellularLocation>
</comment>
<accession>A0A7X2ZDR8</accession>
<evidence type="ECO:0000256" key="2">
    <source>
        <dbReference type="ARBA" id="ARBA00006143"/>
    </source>
</evidence>
<dbReference type="RefSeq" id="WP_141336073.1">
    <property type="nucleotide sequence ID" value="NZ_JBDLZV010000001.1"/>
</dbReference>
<feature type="transmembrane region" description="Helical" evidence="6">
    <location>
        <begin position="199"/>
        <end position="217"/>
    </location>
</feature>
<comment type="similarity">
    <text evidence="2">Belongs to the DsbD family.</text>
</comment>
<dbReference type="Proteomes" id="UP000450917">
    <property type="component" value="Unassembled WGS sequence"/>
</dbReference>
<evidence type="ECO:0000259" key="7">
    <source>
        <dbReference type="Pfam" id="PF02683"/>
    </source>
</evidence>
<feature type="transmembrane region" description="Helical" evidence="6">
    <location>
        <begin position="6"/>
        <end position="28"/>
    </location>
</feature>
<dbReference type="PANTHER" id="PTHR31272">
    <property type="entry name" value="CYTOCHROME C-TYPE BIOGENESIS PROTEIN HI_1454-RELATED"/>
    <property type="match status" value="1"/>
</dbReference>
<keyword evidence="3 6" id="KW-0812">Transmembrane</keyword>
<sequence>MFTTDITIWVALGAGILSFVSPCCLPLYPSFISYITGVSVKDIEERNHLQKKRVLLHTLFFIMGFSIIYIALGMSASLIGQLFTSNQNLLRQLGGILIVVMGLTMVGIFKPTWMLKEKRVQLNSRPVGYVGSFLVGITYAAGWTPCIGPILTTIMTLGVTNPEQSVYYLTAYMIGFAVPFFIMSFFISQIKIFLKYSALMMKIGGGMMVVVGILLYTDQMTKITIFFIRLYGGFTGF</sequence>
<evidence type="ECO:0000313" key="9">
    <source>
        <dbReference type="Proteomes" id="UP000450917"/>
    </source>
</evidence>
<keyword evidence="5 6" id="KW-0472">Membrane</keyword>
<keyword evidence="4 6" id="KW-1133">Transmembrane helix</keyword>
<name>A0A7X2ZDR8_9BACL</name>
<evidence type="ECO:0000256" key="4">
    <source>
        <dbReference type="ARBA" id="ARBA00022989"/>
    </source>
</evidence>
<dbReference type="AlphaFoldDB" id="A0A7X2ZDR8"/>
<dbReference type="InterPro" id="IPR051790">
    <property type="entry name" value="Cytochrome_c-biogenesis_DsbD"/>
</dbReference>